<accession>A0A6J4VQR4</accession>
<evidence type="ECO:0000256" key="1">
    <source>
        <dbReference type="SAM" id="MobiDB-lite"/>
    </source>
</evidence>
<reference evidence="2" key="1">
    <citation type="submission" date="2020-02" db="EMBL/GenBank/DDBJ databases">
        <authorList>
            <person name="Meier V. D."/>
        </authorList>
    </citation>
    <scope>NUCLEOTIDE SEQUENCE</scope>
    <source>
        <strain evidence="2">AVDCRST_MAG19</strain>
    </source>
</reference>
<sequence>GAWVPADPIRSRSVGEPTRLGRRGPPAPGAVPRRRAPKLRIDPERLRPRCRRPADLARPRPRAGGSARPRPRGRPRRRGAAGAVGPGRRRDGPLRRRRRRGGPGRDRPLCQQSGGAERLPALADPRPPGDPRWAAPERAGLAANPARALARLARRSRLSGRAGGRPPSGL</sequence>
<dbReference type="AlphaFoldDB" id="A0A6J4VQR4"/>
<feature type="compositionally biased region" description="Basic residues" evidence="1">
    <location>
        <begin position="69"/>
        <end position="79"/>
    </location>
</feature>
<feature type="region of interest" description="Disordered" evidence="1">
    <location>
        <begin position="1"/>
        <end position="143"/>
    </location>
</feature>
<evidence type="ECO:0000313" key="2">
    <source>
        <dbReference type="EMBL" id="CAA9580401.1"/>
    </source>
</evidence>
<proteinExistence type="predicted"/>
<feature type="non-terminal residue" evidence="2">
    <location>
        <position position="170"/>
    </location>
</feature>
<gene>
    <name evidence="2" type="ORF">AVDCRST_MAG19-3880</name>
</gene>
<protein>
    <submittedName>
        <fullName evidence="2">Uncharacterized protein</fullName>
    </submittedName>
</protein>
<dbReference type="EMBL" id="CADCWL010000216">
    <property type="protein sequence ID" value="CAA9580401.1"/>
    <property type="molecule type" value="Genomic_DNA"/>
</dbReference>
<feature type="compositionally biased region" description="Basic and acidic residues" evidence="1">
    <location>
        <begin position="39"/>
        <end position="58"/>
    </location>
</feature>
<feature type="non-terminal residue" evidence="2">
    <location>
        <position position="1"/>
    </location>
</feature>
<name>A0A6J4VQR4_9BACT</name>
<organism evidence="2">
    <name type="scientific">uncultured Thermomicrobiales bacterium</name>
    <dbReference type="NCBI Taxonomy" id="1645740"/>
    <lineage>
        <taxon>Bacteria</taxon>
        <taxon>Pseudomonadati</taxon>
        <taxon>Thermomicrobiota</taxon>
        <taxon>Thermomicrobia</taxon>
        <taxon>Thermomicrobiales</taxon>
        <taxon>environmental samples</taxon>
    </lineage>
</organism>